<evidence type="ECO:0000313" key="1">
    <source>
        <dbReference type="EMBL" id="ULP52881.2"/>
    </source>
</evidence>
<proteinExistence type="predicted"/>
<accession>A0ABY3V996</accession>
<reference evidence="1" key="1">
    <citation type="submission" date="2022-08" db="EMBL/GenBank/DDBJ databases">
        <title>Whole genome sequencing of non-tuberculosis mycobacteria type-strains.</title>
        <authorList>
            <person name="Igarashi Y."/>
            <person name="Osugi A."/>
            <person name="Mitarai S."/>
        </authorList>
    </citation>
    <scope>NUCLEOTIDE SEQUENCE</scope>
    <source>
        <strain evidence="1">ATCC 19423</strain>
    </source>
</reference>
<organism evidence="1 2">
    <name type="scientific">Mycobacterium ulcerans</name>
    <dbReference type="NCBI Taxonomy" id="1809"/>
    <lineage>
        <taxon>Bacteria</taxon>
        <taxon>Bacillati</taxon>
        <taxon>Actinomycetota</taxon>
        <taxon>Actinomycetes</taxon>
        <taxon>Mycobacteriales</taxon>
        <taxon>Mycobacteriaceae</taxon>
        <taxon>Mycobacterium</taxon>
        <taxon>Mycobacterium ulcerans group</taxon>
    </lineage>
</organism>
<dbReference type="EMBL" id="CP092429">
    <property type="protein sequence ID" value="ULP52881.2"/>
    <property type="molecule type" value="Genomic_DNA"/>
</dbReference>
<evidence type="ECO:0008006" key="3">
    <source>
        <dbReference type="Google" id="ProtNLM"/>
    </source>
</evidence>
<sequence length="151" mass="15225">MKNAVAMPISAINASRSIDCDITAAKGSRKDSTSCTTVFSASRSADSCALSEGVGISAAVRDAMNAAIEALPSSWPRLPAVLYTPEPAPASWGASLRVAVAVGAGLMNASPRPSTIVGIIKCDIEVSGTISNDSHANATATVAKAHPSTGR</sequence>
<gene>
    <name evidence="1" type="ORF">MJO63_06645</name>
</gene>
<name>A0ABY3V996_MYCUL</name>
<keyword evidence="2" id="KW-1185">Reference proteome</keyword>
<protein>
    <recommendedName>
        <fullName evidence="3">Lipoprotein</fullName>
    </recommendedName>
</protein>
<dbReference type="Proteomes" id="UP001055253">
    <property type="component" value="Chromosome"/>
</dbReference>
<evidence type="ECO:0000313" key="2">
    <source>
        <dbReference type="Proteomes" id="UP001055253"/>
    </source>
</evidence>